<dbReference type="InterPro" id="IPR014721">
    <property type="entry name" value="Ribsml_uS5_D2-typ_fold_subgr"/>
</dbReference>
<dbReference type="InterPro" id="IPR023035">
    <property type="entry name" value="Ribosomal_uS9_bac/plastid"/>
</dbReference>
<evidence type="ECO:0000256" key="6">
    <source>
        <dbReference type="RuleBase" id="RU003815"/>
    </source>
</evidence>
<keyword evidence="9" id="KW-1185">Reference proteome</keyword>
<evidence type="ECO:0000256" key="2">
    <source>
        <dbReference type="ARBA" id="ARBA00022980"/>
    </source>
</evidence>
<evidence type="ECO:0000256" key="1">
    <source>
        <dbReference type="ARBA" id="ARBA00005251"/>
    </source>
</evidence>
<dbReference type="GO" id="GO:0003735">
    <property type="term" value="F:structural constituent of ribosome"/>
    <property type="evidence" value="ECO:0000318"/>
    <property type="project" value="GO_Central"/>
</dbReference>
<accession>A0A1Y1IP82</accession>
<dbReference type="GO" id="GO:0003723">
    <property type="term" value="F:RNA binding"/>
    <property type="evidence" value="ECO:0000318"/>
    <property type="project" value="GO_Central"/>
</dbReference>
<dbReference type="PANTHER" id="PTHR21569">
    <property type="entry name" value="RIBOSOMAL PROTEIN S9"/>
    <property type="match status" value="1"/>
</dbReference>
<organism evidence="8 9">
    <name type="scientific">Klebsormidium nitens</name>
    <name type="common">Green alga</name>
    <name type="synonym">Ulothrix nitens</name>
    <dbReference type="NCBI Taxonomy" id="105231"/>
    <lineage>
        <taxon>Eukaryota</taxon>
        <taxon>Viridiplantae</taxon>
        <taxon>Streptophyta</taxon>
        <taxon>Klebsormidiophyceae</taxon>
        <taxon>Klebsormidiales</taxon>
        <taxon>Klebsormidiaceae</taxon>
        <taxon>Klebsormidium</taxon>
    </lineage>
</organism>
<dbReference type="HAMAP" id="MF_00532_B">
    <property type="entry name" value="Ribosomal_uS9_B"/>
    <property type="match status" value="1"/>
</dbReference>
<dbReference type="OrthoDB" id="10254627at2759"/>
<dbReference type="Proteomes" id="UP000054558">
    <property type="component" value="Unassembled WGS sequence"/>
</dbReference>
<dbReference type="PROSITE" id="PS00360">
    <property type="entry name" value="RIBOSOMAL_S9"/>
    <property type="match status" value="1"/>
</dbReference>
<dbReference type="STRING" id="105231.A0A1Y1IP82"/>
<keyword evidence="2 6" id="KW-0689">Ribosomal protein</keyword>
<feature type="compositionally biased region" description="Basic and acidic residues" evidence="7">
    <location>
        <begin position="129"/>
        <end position="144"/>
    </location>
</feature>
<reference evidence="8 9" key="1">
    <citation type="journal article" date="2014" name="Nat. Commun.">
        <title>Klebsormidium flaccidum genome reveals primary factors for plant terrestrial adaptation.</title>
        <authorList>
            <person name="Hori K."/>
            <person name="Maruyama F."/>
            <person name="Fujisawa T."/>
            <person name="Togashi T."/>
            <person name="Yamamoto N."/>
            <person name="Seo M."/>
            <person name="Sato S."/>
            <person name="Yamada T."/>
            <person name="Mori H."/>
            <person name="Tajima N."/>
            <person name="Moriyama T."/>
            <person name="Ikeuchi M."/>
            <person name="Watanabe M."/>
            <person name="Wada H."/>
            <person name="Kobayashi K."/>
            <person name="Saito M."/>
            <person name="Masuda T."/>
            <person name="Sasaki-Sekimoto Y."/>
            <person name="Mashiguchi K."/>
            <person name="Awai K."/>
            <person name="Shimojima M."/>
            <person name="Masuda S."/>
            <person name="Iwai M."/>
            <person name="Nobusawa T."/>
            <person name="Narise T."/>
            <person name="Kondo S."/>
            <person name="Saito H."/>
            <person name="Sato R."/>
            <person name="Murakawa M."/>
            <person name="Ihara Y."/>
            <person name="Oshima-Yamada Y."/>
            <person name="Ohtaka K."/>
            <person name="Satoh M."/>
            <person name="Sonobe K."/>
            <person name="Ishii M."/>
            <person name="Ohtani R."/>
            <person name="Kanamori-Sato M."/>
            <person name="Honoki R."/>
            <person name="Miyazaki D."/>
            <person name="Mochizuki H."/>
            <person name="Umetsu J."/>
            <person name="Higashi K."/>
            <person name="Shibata D."/>
            <person name="Kamiya Y."/>
            <person name="Sato N."/>
            <person name="Nakamura Y."/>
            <person name="Tabata S."/>
            <person name="Ida S."/>
            <person name="Kurokawa K."/>
            <person name="Ohta H."/>
        </authorList>
    </citation>
    <scope>NUCLEOTIDE SEQUENCE [LARGE SCALE GENOMIC DNA]</scope>
    <source>
        <strain evidence="8 9">NIES-2285</strain>
    </source>
</reference>
<comment type="similarity">
    <text evidence="1 6">Belongs to the universal ribosomal protein uS9 family.</text>
</comment>
<dbReference type="PANTHER" id="PTHR21569:SF1">
    <property type="entry name" value="SMALL RIBOSOMAL SUBUNIT PROTEIN US9M"/>
    <property type="match status" value="1"/>
</dbReference>
<evidence type="ECO:0000256" key="7">
    <source>
        <dbReference type="SAM" id="MobiDB-lite"/>
    </source>
</evidence>
<gene>
    <name evidence="8" type="ORF">KFL_006380010</name>
</gene>
<protein>
    <recommendedName>
        <fullName evidence="4">Small ribosomal subunit protein uS9c</fullName>
    </recommendedName>
    <alternativeName>
        <fullName evidence="5">30S ribosomal protein S9, chloroplastic</fullName>
    </alternativeName>
</protein>
<dbReference type="SUPFAM" id="SSF54211">
    <property type="entry name" value="Ribosomal protein S5 domain 2-like"/>
    <property type="match status" value="1"/>
</dbReference>
<feature type="compositionally biased region" description="Basic residues" evidence="7">
    <location>
        <begin position="435"/>
        <end position="450"/>
    </location>
</feature>
<dbReference type="InterPro" id="IPR000754">
    <property type="entry name" value="Ribosomal_uS9"/>
</dbReference>
<evidence type="ECO:0000256" key="5">
    <source>
        <dbReference type="ARBA" id="ARBA00035437"/>
    </source>
</evidence>
<name>A0A1Y1IP82_KLENI</name>
<evidence type="ECO:0000313" key="9">
    <source>
        <dbReference type="Proteomes" id="UP000054558"/>
    </source>
</evidence>
<dbReference type="NCBIfam" id="NF001099">
    <property type="entry name" value="PRK00132.1"/>
    <property type="match status" value="1"/>
</dbReference>
<evidence type="ECO:0000256" key="4">
    <source>
        <dbReference type="ARBA" id="ARBA00035152"/>
    </source>
</evidence>
<feature type="region of interest" description="Disordered" evidence="7">
    <location>
        <begin position="116"/>
        <end position="183"/>
    </location>
</feature>
<dbReference type="InterPro" id="IPR020574">
    <property type="entry name" value="Ribosomal_uS9_CS"/>
</dbReference>
<dbReference type="GO" id="GO:0022627">
    <property type="term" value="C:cytosolic small ribosomal subunit"/>
    <property type="evidence" value="ECO:0000318"/>
    <property type="project" value="GO_Central"/>
</dbReference>
<evidence type="ECO:0000256" key="3">
    <source>
        <dbReference type="ARBA" id="ARBA00023274"/>
    </source>
</evidence>
<dbReference type="Pfam" id="PF00380">
    <property type="entry name" value="Ribosomal_S9"/>
    <property type="match status" value="1"/>
</dbReference>
<keyword evidence="3 6" id="KW-0687">Ribonucleoprotein</keyword>
<feature type="region of interest" description="Disordered" evidence="7">
    <location>
        <begin position="429"/>
        <end position="450"/>
    </location>
</feature>
<dbReference type="GO" id="GO:0006412">
    <property type="term" value="P:translation"/>
    <property type="evidence" value="ECO:0007669"/>
    <property type="project" value="InterPro"/>
</dbReference>
<proteinExistence type="inferred from homology"/>
<dbReference type="AlphaFoldDB" id="A0A1Y1IP82"/>
<evidence type="ECO:0000313" key="8">
    <source>
        <dbReference type="EMBL" id="GAQ90427.1"/>
    </source>
</evidence>
<dbReference type="Gene3D" id="3.30.230.10">
    <property type="match status" value="1"/>
</dbReference>
<sequence>MGPFHRALAGIVRQLASRGNALSNGLNAGDAQMLRGLRIAAAALDRLTVSGGGAFGGASTYASISGPTYPSDDLHLARADQSLRGTFCSRRGFATGKDPEQELKIRTTQQILADLNLQRSDLRGTPAKTSERSGDDASSGEKEVLAGFTEWEGSSSSSSDDDDGSSSSGSSSSDSDDELSQENAEAARLWYPKFDEWYAKTQETVSPTPKLVSRFMYREDGERIDADSPLKVEEFWPTQDKFPRVDMPNVKLETHGELPAGEPSMEEMITKMDFEGVEGLPAYQEMIAIELWRKAETKRLARERELKKQLEQAASRVRTVDEFGRSHAVGKRKCSIARVWLKEGQGTFTINGLPHVDYFPQMDYRLSVLQPFFETSTLGQFDIMCRVNGGGLSGQSQAIRHGISKALQLFDPEMRPALRSAGLLTRDPRVVERKKPGKAKARKSFQWVKR</sequence>
<dbReference type="EMBL" id="DF237587">
    <property type="protein sequence ID" value="GAQ90427.1"/>
    <property type="molecule type" value="Genomic_DNA"/>
</dbReference>
<dbReference type="InterPro" id="IPR020568">
    <property type="entry name" value="Ribosomal_Su5_D2-typ_SF"/>
</dbReference>
<dbReference type="FunFam" id="3.30.230.10:FF:000001">
    <property type="entry name" value="30S ribosomal protein S9"/>
    <property type="match status" value="1"/>
</dbReference>